<reference evidence="2 3" key="1">
    <citation type="submission" date="2020-04" db="EMBL/GenBank/DDBJ databases">
        <title>Arthrobacter sp. nov.</title>
        <authorList>
            <person name="Liu S."/>
        </authorList>
    </citation>
    <scope>NUCLEOTIDE SEQUENCE [LARGE SCALE GENOMIC DNA]</scope>
    <source>
        <strain evidence="2 3">E918</strain>
    </source>
</reference>
<dbReference type="AlphaFoldDB" id="A0A7X6HC88"/>
<dbReference type="Gene3D" id="2.60.40.2700">
    <property type="match status" value="3"/>
</dbReference>
<keyword evidence="1" id="KW-0732">Signal</keyword>
<dbReference type="RefSeq" id="WP_168485782.1">
    <property type="nucleotide sequence ID" value="NZ_JAAZSQ010000005.1"/>
</dbReference>
<dbReference type="EMBL" id="JAAZSQ010000005">
    <property type="protein sequence ID" value="NKX54447.1"/>
    <property type="molecule type" value="Genomic_DNA"/>
</dbReference>
<evidence type="ECO:0000256" key="1">
    <source>
        <dbReference type="SAM" id="SignalP"/>
    </source>
</evidence>
<accession>A0A7X6HC88</accession>
<dbReference type="PANTHER" id="PTHR31149:SF11">
    <property type="entry name" value="187-KDA MICROTUBULE-ASSOCIATED PROTEIN AIR9"/>
    <property type="match status" value="1"/>
</dbReference>
<evidence type="ECO:0000313" key="2">
    <source>
        <dbReference type="EMBL" id="NKX54447.1"/>
    </source>
</evidence>
<feature type="signal peptide" evidence="1">
    <location>
        <begin position="1"/>
        <end position="32"/>
    </location>
</feature>
<protein>
    <recommendedName>
        <fullName evidence="4">Ig-like domain-containing protein</fullName>
    </recommendedName>
</protein>
<dbReference type="Proteomes" id="UP000544090">
    <property type="component" value="Unassembled WGS sequence"/>
</dbReference>
<feature type="chain" id="PRO_5038853451" description="Ig-like domain-containing protein" evidence="1">
    <location>
        <begin position="33"/>
        <end position="564"/>
    </location>
</feature>
<keyword evidence="3" id="KW-1185">Reference proteome</keyword>
<name>A0A7X6HC88_9MICC</name>
<dbReference type="PANTHER" id="PTHR31149">
    <property type="entry name" value="EXPRESSED PROTEIN"/>
    <property type="match status" value="1"/>
</dbReference>
<organism evidence="2 3">
    <name type="scientific">Arthrobacter mobilis</name>
    <dbReference type="NCBI Taxonomy" id="2724944"/>
    <lineage>
        <taxon>Bacteria</taxon>
        <taxon>Bacillati</taxon>
        <taxon>Actinomycetota</taxon>
        <taxon>Actinomycetes</taxon>
        <taxon>Micrococcales</taxon>
        <taxon>Micrococcaceae</taxon>
        <taxon>Arthrobacter</taxon>
    </lineage>
</organism>
<gene>
    <name evidence="2" type="ORF">HGG74_07800</name>
</gene>
<evidence type="ECO:0008006" key="4">
    <source>
        <dbReference type="Google" id="ProtNLM"/>
    </source>
</evidence>
<evidence type="ECO:0000313" key="3">
    <source>
        <dbReference type="Proteomes" id="UP000544090"/>
    </source>
</evidence>
<sequence length="564" mass="58923">MKEHPGWRKACLSVITASVLLAGLVTAPAASATVPVAPVTVTALEAAGDPAITGTIAAESTVAIGLGRFGGESRITVDWLLDGVLQADGMLVDGMSHEYQIPASAVGKTLSAYVVVVTAEDEVLEFNLSGGTVAHGTFTATPVPTISGTAVVDGKLTARPGTWSPDGATFSYRWLRDGVSIAGATKSTYSPVSADRGQPISVTVTASRTGYTPVTQTSAATKIAAGTIRPSRSMKVTGSARYGSTLKVSTGWPSGAKATYQWYRGSSRIKGATKSSYKLASQDVGNYLTVKATVTKPGYAAYRDSAKSAKVGKAVLSVKSAPSISGTKKAGSTLTVSRGSYSVRPSSYSYSWYRGTKRIAGATRSSYRLTSADVGKKITAKVTVKRANYGTRTVASAAVSIPRPPRTVISRDGTYRVGSDIKPGLYKSTGGDLCYWARLSGFSGSFEDINSNHLASGSTYVRILPGDRGFETNRCGSWKTVSSSGANASRITRDGTYRVGVDIQPGTYIGRGSGDSCYWAILNDFTGDLGDLEENYFGSARTVVEIPPGAAGFEVSRCGTLVRD</sequence>
<comment type="caution">
    <text evidence="2">The sequence shown here is derived from an EMBL/GenBank/DDBJ whole genome shotgun (WGS) entry which is preliminary data.</text>
</comment>
<proteinExistence type="predicted"/>